<gene>
    <name evidence="2" type="ORF">RDI58_030579</name>
</gene>
<dbReference type="InterPro" id="IPR050942">
    <property type="entry name" value="F-box_BR-signaling"/>
</dbReference>
<evidence type="ECO:0000313" key="3">
    <source>
        <dbReference type="Proteomes" id="UP001371456"/>
    </source>
</evidence>
<dbReference type="AlphaFoldDB" id="A0AAN8SRD4"/>
<dbReference type="InterPro" id="IPR005174">
    <property type="entry name" value="KIB1-4_b-propeller"/>
</dbReference>
<evidence type="ECO:0000259" key="1">
    <source>
        <dbReference type="Pfam" id="PF03478"/>
    </source>
</evidence>
<protein>
    <recommendedName>
        <fullName evidence="1">KIB1-4 beta-propeller domain-containing protein</fullName>
    </recommendedName>
</protein>
<evidence type="ECO:0000313" key="2">
    <source>
        <dbReference type="EMBL" id="KAK6772177.1"/>
    </source>
</evidence>
<feature type="domain" description="KIB1-4 beta-propeller" evidence="1">
    <location>
        <begin position="30"/>
        <end position="289"/>
    </location>
</feature>
<name>A0AAN8SRD4_SOLBU</name>
<proteinExistence type="predicted"/>
<keyword evidence="3" id="KW-1185">Reference proteome</keyword>
<sequence length="306" mass="35527">MNSSSSIGNCYSFSPMTYSTSAVPTTTPTESRRRQLPWLILASESTVNRFYTNLVWSRSCYRGLITDVVLSSSPMDDDCIAVVIYGVEDKLAFCIRSKRPNCWIPLDSPFIQYDQIVYHSGKKLFYTLTTRGWDIELEAWDPHSDTINRFHIEDQSQLLREIHDWPLCFLKHRDLSDSLDEVDSPYCYKRIHLVYDLQSQELFIVKRHLLRNVDGVPHISDRDLITHKTMTFDVFKVDFINDHLVKVQNLEDSIGNRAFFVGKRRGFVLSTTKFPELRFGSIYFADNSAPHVWAFLTTKKMALSAR</sequence>
<organism evidence="2 3">
    <name type="scientific">Solanum bulbocastanum</name>
    <name type="common">Wild potato</name>
    <dbReference type="NCBI Taxonomy" id="147425"/>
    <lineage>
        <taxon>Eukaryota</taxon>
        <taxon>Viridiplantae</taxon>
        <taxon>Streptophyta</taxon>
        <taxon>Embryophyta</taxon>
        <taxon>Tracheophyta</taxon>
        <taxon>Spermatophyta</taxon>
        <taxon>Magnoliopsida</taxon>
        <taxon>eudicotyledons</taxon>
        <taxon>Gunneridae</taxon>
        <taxon>Pentapetalae</taxon>
        <taxon>asterids</taxon>
        <taxon>lamiids</taxon>
        <taxon>Solanales</taxon>
        <taxon>Solanaceae</taxon>
        <taxon>Solanoideae</taxon>
        <taxon>Solaneae</taxon>
        <taxon>Solanum</taxon>
    </lineage>
</organism>
<dbReference type="PANTHER" id="PTHR44259">
    <property type="entry name" value="OS07G0183000 PROTEIN-RELATED"/>
    <property type="match status" value="1"/>
</dbReference>
<comment type="caution">
    <text evidence="2">The sequence shown here is derived from an EMBL/GenBank/DDBJ whole genome shotgun (WGS) entry which is preliminary data.</text>
</comment>
<dbReference type="PANTHER" id="PTHR44259:SF37">
    <property type="entry name" value="DUF1618 DOMAIN-CONTAINING PROTEIN"/>
    <property type="match status" value="1"/>
</dbReference>
<dbReference type="Pfam" id="PF03478">
    <property type="entry name" value="Beta-prop_KIB1-4"/>
    <property type="match status" value="1"/>
</dbReference>
<reference evidence="2 3" key="1">
    <citation type="submission" date="2024-02" db="EMBL/GenBank/DDBJ databases">
        <title>de novo genome assembly of Solanum bulbocastanum strain 11H21.</title>
        <authorList>
            <person name="Hosaka A.J."/>
        </authorList>
    </citation>
    <scope>NUCLEOTIDE SEQUENCE [LARGE SCALE GENOMIC DNA]</scope>
    <source>
        <tissue evidence="2">Young leaves</tissue>
    </source>
</reference>
<dbReference type="Proteomes" id="UP001371456">
    <property type="component" value="Unassembled WGS sequence"/>
</dbReference>
<dbReference type="EMBL" id="JBANQN010000094">
    <property type="protein sequence ID" value="KAK6772177.1"/>
    <property type="molecule type" value="Genomic_DNA"/>
</dbReference>
<accession>A0AAN8SRD4</accession>